<feature type="region of interest" description="Disordered" evidence="1">
    <location>
        <begin position="150"/>
        <end position="546"/>
    </location>
</feature>
<feature type="compositionally biased region" description="Polar residues" evidence="1">
    <location>
        <begin position="511"/>
        <end position="522"/>
    </location>
</feature>
<proteinExistence type="predicted"/>
<name>A0A9P6B267_9AGAM</name>
<reference evidence="2" key="1">
    <citation type="journal article" date="2020" name="Nat. Commun.">
        <title>Large-scale genome sequencing of mycorrhizal fungi provides insights into the early evolution of symbiotic traits.</title>
        <authorList>
            <person name="Miyauchi S."/>
            <person name="Kiss E."/>
            <person name="Kuo A."/>
            <person name="Drula E."/>
            <person name="Kohler A."/>
            <person name="Sanchez-Garcia M."/>
            <person name="Morin E."/>
            <person name="Andreopoulos B."/>
            <person name="Barry K.W."/>
            <person name="Bonito G."/>
            <person name="Buee M."/>
            <person name="Carver A."/>
            <person name="Chen C."/>
            <person name="Cichocki N."/>
            <person name="Clum A."/>
            <person name="Culley D."/>
            <person name="Crous P.W."/>
            <person name="Fauchery L."/>
            <person name="Girlanda M."/>
            <person name="Hayes R.D."/>
            <person name="Keri Z."/>
            <person name="LaButti K."/>
            <person name="Lipzen A."/>
            <person name="Lombard V."/>
            <person name="Magnuson J."/>
            <person name="Maillard F."/>
            <person name="Murat C."/>
            <person name="Nolan M."/>
            <person name="Ohm R.A."/>
            <person name="Pangilinan J."/>
            <person name="Pereira M.F."/>
            <person name="Perotto S."/>
            <person name="Peter M."/>
            <person name="Pfister S."/>
            <person name="Riley R."/>
            <person name="Sitrit Y."/>
            <person name="Stielow J.B."/>
            <person name="Szollosi G."/>
            <person name="Zifcakova L."/>
            <person name="Stursova M."/>
            <person name="Spatafora J.W."/>
            <person name="Tedersoo L."/>
            <person name="Vaario L.M."/>
            <person name="Yamada A."/>
            <person name="Yan M."/>
            <person name="Wang P."/>
            <person name="Xu J."/>
            <person name="Bruns T."/>
            <person name="Baldrian P."/>
            <person name="Vilgalys R."/>
            <person name="Dunand C."/>
            <person name="Henrissat B."/>
            <person name="Grigoriev I.V."/>
            <person name="Hibbett D."/>
            <person name="Nagy L.G."/>
            <person name="Martin F.M."/>
        </authorList>
    </citation>
    <scope>NUCLEOTIDE SEQUENCE</scope>
    <source>
        <strain evidence="2">UP504</strain>
    </source>
</reference>
<gene>
    <name evidence="2" type="ORF">BS47DRAFT_676145</name>
</gene>
<feature type="region of interest" description="Disordered" evidence="1">
    <location>
        <begin position="580"/>
        <end position="617"/>
    </location>
</feature>
<accession>A0A9P6B267</accession>
<evidence type="ECO:0000313" key="3">
    <source>
        <dbReference type="Proteomes" id="UP000886523"/>
    </source>
</evidence>
<sequence length="630" mass="69970">MRPARSFSSTTTFQTLVLLFRPQTPEELLDTLGLGGIWPLWDLSSASPDAGIVPQTPGGPKSDFNFSRNRWPHSCRCSAIMPVIHAINAQKLVRGVAFAFKPFSSFLKQYKRGEFPHHALQDAVQPWCAACCIMYKRIGVRFEDLASDPSKEPLASVSYTDADDLEVPEYDSDLPTRPSSATSSMHRPAQDPHSALPSSSRHTLPPPPSHMPHRSNSSPRVLPEQVSSDRDSATPSRRSTPLIQRSWMRSPTISRGQTFNQQAPPQESQESKGDAPFNALNSHARPSPTPPMPRLQPGATGDKLGQFGVASELRRSPLTRSPIHASGSYPPRPSSAGASHLHNVAKADTQYHRPPSVSGYTTPPFSPQSSHRSTTRQAPVLPEPLHSSPSRSKKNRPRPTPEGSQAPHPYLADQPSAFATFSSPIDASGMHIPRTESTSWTMYQPAPATDPTDYDSWKGQQQPPIADFPNHHTASASHHWQSSPPYPIQHQPQPYAYAPQWPSPSGYPTGVQPSRLPTTPGSNPHFPSAQHPPHRHDHEQHNLYHGGPDYEVVHHQLPMQQQQNYRGGPTSSTPYQMYTPRAHHQPPQPESFYPSPSHSYPRTHAMSRETEYNYNDDTRLYEKVNPVYPR</sequence>
<feature type="compositionally biased region" description="Polar residues" evidence="1">
    <location>
        <begin position="233"/>
        <end position="268"/>
    </location>
</feature>
<feature type="compositionally biased region" description="Basic and acidic residues" evidence="1">
    <location>
        <begin position="606"/>
        <end position="617"/>
    </location>
</feature>
<feature type="compositionally biased region" description="Acidic residues" evidence="1">
    <location>
        <begin position="161"/>
        <end position="172"/>
    </location>
</feature>
<evidence type="ECO:0000313" key="2">
    <source>
        <dbReference type="EMBL" id="KAF9516334.1"/>
    </source>
</evidence>
<comment type="caution">
    <text evidence="2">The sequence shown here is derived from an EMBL/GenBank/DDBJ whole genome shotgun (WGS) entry which is preliminary data.</text>
</comment>
<dbReference type="Proteomes" id="UP000886523">
    <property type="component" value="Unassembled WGS sequence"/>
</dbReference>
<keyword evidence="3" id="KW-1185">Reference proteome</keyword>
<evidence type="ECO:0000256" key="1">
    <source>
        <dbReference type="SAM" id="MobiDB-lite"/>
    </source>
</evidence>
<dbReference type="AlphaFoldDB" id="A0A9P6B267"/>
<protein>
    <submittedName>
        <fullName evidence="2">Uncharacterized protein</fullName>
    </submittedName>
</protein>
<feature type="compositionally biased region" description="Polar residues" evidence="1">
    <location>
        <begin position="358"/>
        <end position="377"/>
    </location>
</feature>
<feature type="compositionally biased region" description="Low complexity" evidence="1">
    <location>
        <begin position="488"/>
        <end position="504"/>
    </location>
</feature>
<organism evidence="2 3">
    <name type="scientific">Hydnum rufescens UP504</name>
    <dbReference type="NCBI Taxonomy" id="1448309"/>
    <lineage>
        <taxon>Eukaryota</taxon>
        <taxon>Fungi</taxon>
        <taxon>Dikarya</taxon>
        <taxon>Basidiomycota</taxon>
        <taxon>Agaricomycotina</taxon>
        <taxon>Agaricomycetes</taxon>
        <taxon>Cantharellales</taxon>
        <taxon>Hydnaceae</taxon>
        <taxon>Hydnum</taxon>
    </lineage>
</organism>
<dbReference type="EMBL" id="MU128940">
    <property type="protein sequence ID" value="KAF9516334.1"/>
    <property type="molecule type" value="Genomic_DNA"/>
</dbReference>